<proteinExistence type="predicted"/>
<comment type="caution">
    <text evidence="1">The sequence shown here is derived from an EMBL/GenBank/DDBJ whole genome shotgun (WGS) entry which is preliminary data.</text>
</comment>
<sequence>MRSQKLAACVPGIEFLIDGVHTEGDFYNQKLPMQCSSATIWILSVIVNLVSEENPSPAILTSPSLKFPGDCEPEFSNEQ</sequence>
<evidence type="ECO:0000313" key="1">
    <source>
        <dbReference type="EMBL" id="CAD7015014.1"/>
    </source>
</evidence>
<evidence type="ECO:0000313" key="2">
    <source>
        <dbReference type="Proteomes" id="UP000606786"/>
    </source>
</evidence>
<accession>A0A811VJ41</accession>
<organism evidence="1 2">
    <name type="scientific">Ceratitis capitata</name>
    <name type="common">Mediterranean fruit fly</name>
    <name type="synonym">Tephritis capitata</name>
    <dbReference type="NCBI Taxonomy" id="7213"/>
    <lineage>
        <taxon>Eukaryota</taxon>
        <taxon>Metazoa</taxon>
        <taxon>Ecdysozoa</taxon>
        <taxon>Arthropoda</taxon>
        <taxon>Hexapoda</taxon>
        <taxon>Insecta</taxon>
        <taxon>Pterygota</taxon>
        <taxon>Neoptera</taxon>
        <taxon>Endopterygota</taxon>
        <taxon>Diptera</taxon>
        <taxon>Brachycera</taxon>
        <taxon>Muscomorpha</taxon>
        <taxon>Tephritoidea</taxon>
        <taxon>Tephritidae</taxon>
        <taxon>Ceratitis</taxon>
        <taxon>Ceratitis</taxon>
    </lineage>
</organism>
<reference evidence="1" key="1">
    <citation type="submission" date="2020-11" db="EMBL/GenBank/DDBJ databases">
        <authorList>
            <person name="Whitehead M."/>
        </authorList>
    </citation>
    <scope>NUCLEOTIDE SEQUENCE</scope>
    <source>
        <strain evidence="1">EGII</strain>
    </source>
</reference>
<keyword evidence="2" id="KW-1185">Reference proteome</keyword>
<dbReference type="EMBL" id="CAJHJT010000056">
    <property type="protein sequence ID" value="CAD7015014.1"/>
    <property type="molecule type" value="Genomic_DNA"/>
</dbReference>
<dbReference type="AlphaFoldDB" id="A0A811VJ41"/>
<protein>
    <submittedName>
        <fullName evidence="1">(Mediterranean fruit fly) hypothetical protein</fullName>
    </submittedName>
</protein>
<gene>
    <name evidence="1" type="ORF">CCAP1982_LOCUS22971</name>
</gene>
<name>A0A811VJ41_CERCA</name>
<dbReference type="Proteomes" id="UP000606786">
    <property type="component" value="Unassembled WGS sequence"/>
</dbReference>